<reference evidence="1" key="2">
    <citation type="submission" date="2020-09" db="EMBL/GenBank/DDBJ databases">
        <authorList>
            <person name="Sun Q."/>
            <person name="Zhou Y."/>
        </authorList>
    </citation>
    <scope>NUCLEOTIDE SEQUENCE</scope>
    <source>
        <strain evidence="1">CGMCC 1.15178</strain>
    </source>
</reference>
<protein>
    <submittedName>
        <fullName evidence="1">Uncharacterized protein</fullName>
    </submittedName>
</protein>
<organism evidence="1 2">
    <name type="scientific">Paenibacillus nasutitermitis</name>
    <dbReference type="NCBI Taxonomy" id="1652958"/>
    <lineage>
        <taxon>Bacteria</taxon>
        <taxon>Bacillati</taxon>
        <taxon>Bacillota</taxon>
        <taxon>Bacilli</taxon>
        <taxon>Bacillales</taxon>
        <taxon>Paenibacillaceae</taxon>
        <taxon>Paenibacillus</taxon>
    </lineage>
</organism>
<dbReference type="EMBL" id="BMHP01000011">
    <property type="protein sequence ID" value="GGD99115.1"/>
    <property type="molecule type" value="Genomic_DNA"/>
</dbReference>
<proteinExistence type="predicted"/>
<gene>
    <name evidence="1" type="ORF">GCM10010911_67490</name>
</gene>
<evidence type="ECO:0000313" key="1">
    <source>
        <dbReference type="EMBL" id="GGD99115.1"/>
    </source>
</evidence>
<comment type="caution">
    <text evidence="1">The sequence shown here is derived from an EMBL/GenBank/DDBJ whole genome shotgun (WGS) entry which is preliminary data.</text>
</comment>
<sequence length="54" mass="6387">MLFFVCYGYLALVVRYIANATDMKNVTKAMIYLEGLKALKYSMQFVQEENSFRY</sequence>
<reference evidence="1" key="1">
    <citation type="journal article" date="2014" name="Int. J. Syst. Evol. Microbiol.">
        <title>Complete genome sequence of Corynebacterium casei LMG S-19264T (=DSM 44701T), isolated from a smear-ripened cheese.</title>
        <authorList>
            <consortium name="US DOE Joint Genome Institute (JGI-PGF)"/>
            <person name="Walter F."/>
            <person name="Albersmeier A."/>
            <person name="Kalinowski J."/>
            <person name="Ruckert C."/>
        </authorList>
    </citation>
    <scope>NUCLEOTIDE SEQUENCE</scope>
    <source>
        <strain evidence="1">CGMCC 1.15178</strain>
    </source>
</reference>
<evidence type="ECO:0000313" key="2">
    <source>
        <dbReference type="Proteomes" id="UP000612456"/>
    </source>
</evidence>
<name>A0A916ZI62_9BACL</name>
<accession>A0A916ZI62</accession>
<keyword evidence="2" id="KW-1185">Reference proteome</keyword>
<dbReference type="AlphaFoldDB" id="A0A916ZI62"/>
<dbReference type="Proteomes" id="UP000612456">
    <property type="component" value="Unassembled WGS sequence"/>
</dbReference>